<proteinExistence type="predicted"/>
<feature type="compositionally biased region" description="Basic residues" evidence="1">
    <location>
        <begin position="1"/>
        <end position="13"/>
    </location>
</feature>
<evidence type="ECO:0000256" key="1">
    <source>
        <dbReference type="SAM" id="MobiDB-lite"/>
    </source>
</evidence>
<keyword evidence="3" id="KW-1185">Reference proteome</keyword>
<name>A0AA36EKJ4_LACSI</name>
<dbReference type="Proteomes" id="UP001177003">
    <property type="component" value="Chromosome 8"/>
</dbReference>
<organism evidence="2 3">
    <name type="scientific">Lactuca saligna</name>
    <name type="common">Willowleaf lettuce</name>
    <dbReference type="NCBI Taxonomy" id="75948"/>
    <lineage>
        <taxon>Eukaryota</taxon>
        <taxon>Viridiplantae</taxon>
        <taxon>Streptophyta</taxon>
        <taxon>Embryophyta</taxon>
        <taxon>Tracheophyta</taxon>
        <taxon>Spermatophyta</taxon>
        <taxon>Magnoliopsida</taxon>
        <taxon>eudicotyledons</taxon>
        <taxon>Gunneridae</taxon>
        <taxon>Pentapetalae</taxon>
        <taxon>asterids</taxon>
        <taxon>campanulids</taxon>
        <taxon>Asterales</taxon>
        <taxon>Asteraceae</taxon>
        <taxon>Cichorioideae</taxon>
        <taxon>Cichorieae</taxon>
        <taxon>Lactucinae</taxon>
        <taxon>Lactuca</taxon>
    </lineage>
</organism>
<reference evidence="2" key="1">
    <citation type="submission" date="2023-04" db="EMBL/GenBank/DDBJ databases">
        <authorList>
            <person name="Vijverberg K."/>
            <person name="Xiong W."/>
            <person name="Schranz E."/>
        </authorList>
    </citation>
    <scope>NUCLEOTIDE SEQUENCE</scope>
</reference>
<dbReference type="EMBL" id="OX465084">
    <property type="protein sequence ID" value="CAI9299409.1"/>
    <property type="molecule type" value="Genomic_DNA"/>
</dbReference>
<evidence type="ECO:0000313" key="2">
    <source>
        <dbReference type="EMBL" id="CAI9299409.1"/>
    </source>
</evidence>
<gene>
    <name evidence="2" type="ORF">LSALG_LOCUS38122</name>
</gene>
<sequence length="117" mass="13137">MAKQLSKKKKRRVILTSESTADEGETISETPEVDLLKYSSHVVTFFITPPKVLFAKTVTVEARISDIPVNISDMDTNVIMGEDDSNKATKGFGGTFENLEFDEEETDFPDHMLMTMK</sequence>
<evidence type="ECO:0000313" key="3">
    <source>
        <dbReference type="Proteomes" id="UP001177003"/>
    </source>
</evidence>
<feature type="region of interest" description="Disordered" evidence="1">
    <location>
        <begin position="1"/>
        <end position="26"/>
    </location>
</feature>
<dbReference type="AlphaFoldDB" id="A0AA36EKJ4"/>
<protein>
    <submittedName>
        <fullName evidence="2">Uncharacterized protein</fullName>
    </submittedName>
</protein>
<accession>A0AA36EKJ4</accession>